<evidence type="ECO:0000256" key="1">
    <source>
        <dbReference type="SAM" id="Phobius"/>
    </source>
</evidence>
<feature type="transmembrane region" description="Helical" evidence="1">
    <location>
        <begin position="16"/>
        <end position="35"/>
    </location>
</feature>
<dbReference type="InterPro" id="IPR036737">
    <property type="entry name" value="OmpA-like_sf"/>
</dbReference>
<dbReference type="EMBL" id="NFKE01000010">
    <property type="protein sequence ID" value="OUP32824.1"/>
    <property type="molecule type" value="Genomic_DNA"/>
</dbReference>
<name>A0A1Y4JJY2_9BACE</name>
<dbReference type="AlphaFoldDB" id="A0A1Y4JJY2"/>
<keyword evidence="1" id="KW-0812">Transmembrane</keyword>
<keyword evidence="1" id="KW-0472">Membrane</keyword>
<keyword evidence="1" id="KW-1133">Transmembrane helix</keyword>
<sequence>MTQKKESFFWTSYSDLMTSLFFVMLVLFILVIVLLHKRMEATETQLLEIKKVEQSTKDLSRDYFQYRPDYKKYVLTIQVRYPAGKSDLKDMITTDKDAQLRQLAAAGCEIRDFLKNHNENQYILIIEGQASKDNFLYNYELSYQRALGLIRFWIEDSNITFGNNCEILISGSGDGKLDTHSMRETNNEKENQRFLIHILPKNIFEHNENK</sequence>
<evidence type="ECO:0000313" key="2">
    <source>
        <dbReference type="EMBL" id="OUP32824.1"/>
    </source>
</evidence>
<gene>
    <name evidence="2" type="ORF">B5F24_13090</name>
</gene>
<organism evidence="2 3">
    <name type="scientific">Bacteroides clarus</name>
    <dbReference type="NCBI Taxonomy" id="626929"/>
    <lineage>
        <taxon>Bacteria</taxon>
        <taxon>Pseudomonadati</taxon>
        <taxon>Bacteroidota</taxon>
        <taxon>Bacteroidia</taxon>
        <taxon>Bacteroidales</taxon>
        <taxon>Bacteroidaceae</taxon>
        <taxon>Bacteroides</taxon>
    </lineage>
</organism>
<dbReference type="Gene3D" id="3.30.1330.60">
    <property type="entry name" value="OmpA-like domain"/>
    <property type="match status" value="1"/>
</dbReference>
<evidence type="ECO:0008006" key="4">
    <source>
        <dbReference type="Google" id="ProtNLM"/>
    </source>
</evidence>
<evidence type="ECO:0000313" key="3">
    <source>
        <dbReference type="Proteomes" id="UP000196587"/>
    </source>
</evidence>
<proteinExistence type="predicted"/>
<protein>
    <recommendedName>
        <fullName evidence="4">OmpA-like domain-containing protein</fullName>
    </recommendedName>
</protein>
<comment type="caution">
    <text evidence="2">The sequence shown here is derived from an EMBL/GenBank/DDBJ whole genome shotgun (WGS) entry which is preliminary data.</text>
</comment>
<reference evidence="3" key="1">
    <citation type="submission" date="2017-04" db="EMBL/GenBank/DDBJ databases">
        <title>Function of individual gut microbiota members based on whole genome sequencing of pure cultures obtained from chicken caecum.</title>
        <authorList>
            <person name="Medvecky M."/>
            <person name="Cejkova D."/>
            <person name="Polansky O."/>
            <person name="Karasova D."/>
            <person name="Kubasova T."/>
            <person name="Cizek A."/>
            <person name="Rychlik I."/>
        </authorList>
    </citation>
    <scope>NUCLEOTIDE SEQUENCE [LARGE SCALE GENOMIC DNA]</scope>
    <source>
        <strain evidence="3">An189</strain>
    </source>
</reference>
<accession>A0A1Y4JJY2</accession>
<dbReference type="Proteomes" id="UP000196587">
    <property type="component" value="Unassembled WGS sequence"/>
</dbReference>